<proteinExistence type="predicted"/>
<name>A0A0S4V4K3_RALSL</name>
<evidence type="ECO:0000256" key="2">
    <source>
        <dbReference type="SAM" id="MobiDB-lite"/>
    </source>
</evidence>
<dbReference type="AlphaFoldDB" id="A0A0S4V4K3"/>
<feature type="coiled-coil region" evidence="1">
    <location>
        <begin position="49"/>
        <end position="112"/>
    </location>
</feature>
<protein>
    <submittedName>
        <fullName evidence="3">Conserved hypothethical protein</fullName>
    </submittedName>
</protein>
<evidence type="ECO:0000313" key="3">
    <source>
        <dbReference type="EMBL" id="CUV28865.1"/>
    </source>
</evidence>
<keyword evidence="1" id="KW-0175">Coiled coil</keyword>
<organism evidence="3">
    <name type="scientific">Ralstonia solanacearum</name>
    <name type="common">Pseudomonas solanacearum</name>
    <dbReference type="NCBI Taxonomy" id="305"/>
    <lineage>
        <taxon>Bacteria</taxon>
        <taxon>Pseudomonadati</taxon>
        <taxon>Pseudomonadota</taxon>
        <taxon>Betaproteobacteria</taxon>
        <taxon>Burkholderiales</taxon>
        <taxon>Burkholderiaceae</taxon>
        <taxon>Ralstonia</taxon>
        <taxon>Ralstonia solanacearum species complex</taxon>
    </lineage>
</organism>
<feature type="compositionally biased region" description="Basic and acidic residues" evidence="2">
    <location>
        <begin position="266"/>
        <end position="277"/>
    </location>
</feature>
<gene>
    <name evidence="3" type="ORF">RUN1985_v1_290015</name>
</gene>
<sequence>MKAERKQDANEQSGYALTPEVKAAVQDVHDALARRKLLDEAVNASPVRIEEIKQEANRLRGEIASREADIVLCAEAEVPAKEKAIRKLADELTAKETELSRAKARLDALEARAPEIDTAIDEAARMLNLEVGMLAESFKVRISEELREAVKPLLPIMDKARAMGRPFNDYFQAAYLPDPEGFILSTQYIGAISGHVGVNLLNGASGEPNPITEVMAPVNEALNALRAHRAYVPLAKRPKPYVRKGAWDGPGGRTERPQESEPDEPSPPRKTLEEALREPYVIKGDSSGIRTWKAAAELNMSRAMMAAEDSAE</sequence>
<reference evidence="3" key="1">
    <citation type="submission" date="2015-10" db="EMBL/GenBank/DDBJ databases">
        <authorList>
            <person name="Gilbert D.G."/>
        </authorList>
    </citation>
    <scope>NUCLEOTIDE SEQUENCE</scope>
    <source>
        <strain evidence="3">Phyl III-seqv23</strain>
    </source>
</reference>
<dbReference type="EMBL" id="LN899824">
    <property type="protein sequence ID" value="CUV28865.1"/>
    <property type="molecule type" value="Genomic_DNA"/>
</dbReference>
<evidence type="ECO:0000256" key="1">
    <source>
        <dbReference type="SAM" id="Coils"/>
    </source>
</evidence>
<feature type="region of interest" description="Disordered" evidence="2">
    <location>
        <begin position="242"/>
        <end position="280"/>
    </location>
</feature>
<accession>A0A0S4V4K3</accession>